<accession>A0A4Y2FGD0</accession>
<proteinExistence type="predicted"/>
<keyword evidence="3" id="KW-1185">Reference proteome</keyword>
<evidence type="ECO:0000313" key="3">
    <source>
        <dbReference type="Proteomes" id="UP000499080"/>
    </source>
</evidence>
<evidence type="ECO:0000313" key="2">
    <source>
        <dbReference type="EMBL" id="GBM40027.1"/>
    </source>
</evidence>
<organism evidence="2 3">
    <name type="scientific">Araneus ventricosus</name>
    <name type="common">Orbweaver spider</name>
    <name type="synonym">Epeira ventricosa</name>
    <dbReference type="NCBI Taxonomy" id="182803"/>
    <lineage>
        <taxon>Eukaryota</taxon>
        <taxon>Metazoa</taxon>
        <taxon>Ecdysozoa</taxon>
        <taxon>Arthropoda</taxon>
        <taxon>Chelicerata</taxon>
        <taxon>Arachnida</taxon>
        <taxon>Araneae</taxon>
        <taxon>Araneomorphae</taxon>
        <taxon>Entelegynae</taxon>
        <taxon>Araneoidea</taxon>
        <taxon>Araneidae</taxon>
        <taxon>Araneus</taxon>
    </lineage>
</organism>
<reference evidence="2 3" key="1">
    <citation type="journal article" date="2019" name="Sci. Rep.">
        <title>Orb-weaving spider Araneus ventricosus genome elucidates the spidroin gene catalogue.</title>
        <authorList>
            <person name="Kono N."/>
            <person name="Nakamura H."/>
            <person name="Ohtoshi R."/>
            <person name="Moran D.A.P."/>
            <person name="Shinohara A."/>
            <person name="Yoshida Y."/>
            <person name="Fujiwara M."/>
            <person name="Mori M."/>
            <person name="Tomita M."/>
            <person name="Arakawa K."/>
        </authorList>
    </citation>
    <scope>NUCLEOTIDE SEQUENCE [LARGE SCALE GENOMIC DNA]</scope>
</reference>
<sequence length="76" mass="8273">MVKRKTLQGFRMSGPTDGSAREIQHVLDALGIMSSDSVQNPEKHPQRATFAEVITPGAAATSIHSMGLEQPKREKD</sequence>
<name>A0A4Y2FGD0_ARAVE</name>
<protein>
    <submittedName>
        <fullName evidence="2">Uncharacterized protein</fullName>
    </submittedName>
</protein>
<comment type="caution">
    <text evidence="2">The sequence shown here is derived from an EMBL/GenBank/DDBJ whole genome shotgun (WGS) entry which is preliminary data.</text>
</comment>
<gene>
    <name evidence="2" type="ORF">AVEN_250499_1</name>
</gene>
<dbReference type="EMBL" id="BGPR01000914">
    <property type="protein sequence ID" value="GBM40027.1"/>
    <property type="molecule type" value="Genomic_DNA"/>
</dbReference>
<feature type="region of interest" description="Disordered" evidence="1">
    <location>
        <begin position="1"/>
        <end position="20"/>
    </location>
</feature>
<dbReference type="AlphaFoldDB" id="A0A4Y2FGD0"/>
<evidence type="ECO:0000256" key="1">
    <source>
        <dbReference type="SAM" id="MobiDB-lite"/>
    </source>
</evidence>
<dbReference type="Proteomes" id="UP000499080">
    <property type="component" value="Unassembled WGS sequence"/>
</dbReference>